<evidence type="ECO:0000256" key="6">
    <source>
        <dbReference type="ARBA" id="ARBA00022475"/>
    </source>
</evidence>
<dbReference type="GO" id="GO:0005886">
    <property type="term" value="C:plasma membrane"/>
    <property type="evidence" value="ECO:0007669"/>
    <property type="project" value="UniProtKB-SubCell"/>
</dbReference>
<keyword evidence="9 12" id="KW-0201">Cytochrome c-type biogenesis</keyword>
<evidence type="ECO:0000256" key="3">
    <source>
        <dbReference type="ARBA" id="ARBA00010544"/>
    </source>
</evidence>
<dbReference type="GO" id="GO:1903607">
    <property type="term" value="P:cytochrome c biosynthetic process"/>
    <property type="evidence" value="ECO:0007669"/>
    <property type="project" value="TreeGrafter"/>
</dbReference>
<feature type="transmembrane region" description="Helical" evidence="13">
    <location>
        <begin position="161"/>
        <end position="182"/>
    </location>
</feature>
<keyword evidence="7 12" id="KW-0997">Cell inner membrane</keyword>
<feature type="transmembrane region" description="Helical" evidence="13">
    <location>
        <begin position="21"/>
        <end position="39"/>
    </location>
</feature>
<dbReference type="EMBL" id="CYHH01000019">
    <property type="protein sequence ID" value="CUB08065.1"/>
    <property type="molecule type" value="Genomic_DNA"/>
</dbReference>
<gene>
    <name evidence="14" type="ORF">Ga0061068_11916</name>
</gene>
<evidence type="ECO:0000313" key="14">
    <source>
        <dbReference type="EMBL" id="CUB08065.1"/>
    </source>
</evidence>
<comment type="similarity">
    <text evidence="3 12">Belongs to the CcmB/CycW/HelB family.</text>
</comment>
<dbReference type="InterPro" id="IPR003544">
    <property type="entry name" value="Cyt_c_biogenesis_CcmB"/>
</dbReference>
<comment type="subcellular location">
    <subcellularLocation>
        <location evidence="2">Cell inner membrane</location>
        <topology evidence="2">Multi-pass membrane protein</topology>
    </subcellularLocation>
</comment>
<evidence type="ECO:0000313" key="15">
    <source>
        <dbReference type="Proteomes" id="UP000182108"/>
    </source>
</evidence>
<evidence type="ECO:0000256" key="4">
    <source>
        <dbReference type="ARBA" id="ARBA00016452"/>
    </source>
</evidence>
<dbReference type="InterPro" id="IPR026031">
    <property type="entry name" value="Cyt_c_CcmB_bac"/>
</dbReference>
<evidence type="ECO:0000256" key="13">
    <source>
        <dbReference type="SAM" id="Phobius"/>
    </source>
</evidence>
<evidence type="ECO:0000256" key="1">
    <source>
        <dbReference type="ARBA" id="ARBA00002442"/>
    </source>
</evidence>
<feature type="transmembrane region" description="Helical" evidence="13">
    <location>
        <begin position="130"/>
        <end position="154"/>
    </location>
</feature>
<dbReference type="RefSeq" id="WP_055424303.1">
    <property type="nucleotide sequence ID" value="NZ_CYHH01000019.1"/>
</dbReference>
<accession>A0A0K6IY70</accession>
<organism evidence="14 15">
    <name type="scientific">Tepidiphilus thermophilus</name>
    <dbReference type="NCBI Taxonomy" id="876478"/>
    <lineage>
        <taxon>Bacteria</taxon>
        <taxon>Pseudomonadati</taxon>
        <taxon>Pseudomonadota</taxon>
        <taxon>Hydrogenophilia</taxon>
        <taxon>Hydrogenophilales</taxon>
        <taxon>Hydrogenophilaceae</taxon>
        <taxon>Tepidiphilus</taxon>
    </lineage>
</organism>
<keyword evidence="11 12" id="KW-0472">Membrane</keyword>
<evidence type="ECO:0000256" key="8">
    <source>
        <dbReference type="ARBA" id="ARBA00022692"/>
    </source>
</evidence>
<keyword evidence="10 13" id="KW-1133">Transmembrane helix</keyword>
<keyword evidence="15" id="KW-1185">Reference proteome</keyword>
<dbReference type="GO" id="GO:0017004">
    <property type="term" value="P:cytochrome complex assembly"/>
    <property type="evidence" value="ECO:0007669"/>
    <property type="project" value="UniProtKB-KW"/>
</dbReference>
<dbReference type="Pfam" id="PF03379">
    <property type="entry name" value="CcmB"/>
    <property type="match status" value="1"/>
</dbReference>
<dbReference type="AlphaFoldDB" id="A0A0K6IY70"/>
<dbReference type="PIRSF" id="PIRSF002764">
    <property type="entry name" value="CcmB"/>
    <property type="match status" value="1"/>
</dbReference>
<name>A0A0K6IY70_9PROT</name>
<keyword evidence="5 12" id="KW-0813">Transport</keyword>
<feature type="transmembrane region" description="Helical" evidence="13">
    <location>
        <begin position="93"/>
        <end position="118"/>
    </location>
</feature>
<dbReference type="PANTHER" id="PTHR30070">
    <property type="entry name" value="HEME EXPORTER PROTEIN B"/>
    <property type="match status" value="1"/>
</dbReference>
<sequence length="222" mass="22908">MGAVFLAMLRREMALAWRGRTDVLLALSFFVVVVCLFPFGIGPEANQLRAIAPGVVWVTALLASLLALPRLFEHDLRDGTLEQLLLSPEPAVVWVLAKVAVHWLVTGVPVALFAPLLAGLYDLQPDVLPLLAGTLLLGTPTLTLIGAIGAALTLGVRSGAVLLALLVLPLAVPVLIFGAGAVEAALGGVSYAAHLALLGAGMLAAVALAPWACVAALRLAVQ</sequence>
<evidence type="ECO:0000256" key="9">
    <source>
        <dbReference type="ARBA" id="ARBA00022748"/>
    </source>
</evidence>
<dbReference type="PANTHER" id="PTHR30070:SF1">
    <property type="entry name" value="CYTOCHROME C BIOGENESIS B-RELATED"/>
    <property type="match status" value="1"/>
</dbReference>
<evidence type="ECO:0000256" key="12">
    <source>
        <dbReference type="PIRNR" id="PIRNR002764"/>
    </source>
</evidence>
<keyword evidence="8 13" id="KW-0812">Transmembrane</keyword>
<protein>
    <recommendedName>
        <fullName evidence="4 12">Heme exporter protein B</fullName>
    </recommendedName>
</protein>
<feature type="transmembrane region" description="Helical" evidence="13">
    <location>
        <begin position="194"/>
        <end position="221"/>
    </location>
</feature>
<evidence type="ECO:0000256" key="7">
    <source>
        <dbReference type="ARBA" id="ARBA00022519"/>
    </source>
</evidence>
<dbReference type="PRINTS" id="PR01414">
    <property type="entry name" value="CCMBBIOGNSIS"/>
</dbReference>
<dbReference type="Proteomes" id="UP000182108">
    <property type="component" value="Unassembled WGS sequence"/>
</dbReference>
<dbReference type="OrthoDB" id="9799895at2"/>
<evidence type="ECO:0000256" key="5">
    <source>
        <dbReference type="ARBA" id="ARBA00022448"/>
    </source>
</evidence>
<feature type="transmembrane region" description="Helical" evidence="13">
    <location>
        <begin position="51"/>
        <end position="72"/>
    </location>
</feature>
<reference evidence="15" key="1">
    <citation type="submission" date="2015-08" db="EMBL/GenBank/DDBJ databases">
        <authorList>
            <person name="Babu N.S."/>
            <person name="Beckwith C.J."/>
            <person name="Beseler K.G."/>
            <person name="Brison A."/>
            <person name="Carone J.V."/>
            <person name="Caskin T.P."/>
            <person name="Diamond M."/>
            <person name="Durham M.E."/>
            <person name="Foxe J.M."/>
            <person name="Go M."/>
            <person name="Henderson B.A."/>
            <person name="Jones I.B."/>
            <person name="McGettigan J.A."/>
            <person name="Micheletti S.J."/>
            <person name="Nasrallah M.E."/>
            <person name="Ortiz D."/>
            <person name="Piller C.R."/>
            <person name="Privatt S.R."/>
            <person name="Schneider S.L."/>
            <person name="Sharp S."/>
            <person name="Smith T.C."/>
            <person name="Stanton J.D."/>
            <person name="Ullery H.E."/>
            <person name="Wilson R.J."/>
            <person name="Serrano M.G."/>
            <person name="Buck G."/>
            <person name="Lee V."/>
            <person name="Wang Y."/>
            <person name="Carvalho R."/>
            <person name="Voegtly L."/>
            <person name="Shi R."/>
            <person name="Duckworth R."/>
            <person name="Johnson A."/>
            <person name="Loviza R."/>
            <person name="Walstead R."/>
            <person name="Shah Z."/>
            <person name="Kiflezghi M."/>
            <person name="Wade K."/>
            <person name="Ball S.L."/>
            <person name="Bradley K.W."/>
            <person name="Asai D.J."/>
            <person name="Bowman C.A."/>
            <person name="Russell D.A."/>
            <person name="Pope W.H."/>
            <person name="Jacobs-Sera D."/>
            <person name="Hendrix R.W."/>
            <person name="Hatfull G.F."/>
        </authorList>
    </citation>
    <scope>NUCLEOTIDE SEQUENCE [LARGE SCALE GENOMIC DNA]</scope>
    <source>
        <strain evidence="15">JCM 19170</strain>
    </source>
</reference>
<dbReference type="NCBIfam" id="TIGR01190">
    <property type="entry name" value="ccmB"/>
    <property type="match status" value="1"/>
</dbReference>
<keyword evidence="6 12" id="KW-1003">Cell membrane</keyword>
<evidence type="ECO:0000256" key="2">
    <source>
        <dbReference type="ARBA" id="ARBA00004429"/>
    </source>
</evidence>
<evidence type="ECO:0000256" key="11">
    <source>
        <dbReference type="ARBA" id="ARBA00023136"/>
    </source>
</evidence>
<comment type="function">
    <text evidence="1 12">Required for the export of heme to the periplasm for the biogenesis of c-type cytochromes.</text>
</comment>
<proteinExistence type="inferred from homology"/>
<dbReference type="GO" id="GO:0015232">
    <property type="term" value="F:heme transmembrane transporter activity"/>
    <property type="evidence" value="ECO:0007669"/>
    <property type="project" value="InterPro"/>
</dbReference>
<evidence type="ECO:0000256" key="10">
    <source>
        <dbReference type="ARBA" id="ARBA00022989"/>
    </source>
</evidence>